<sequence length="204" mass="21824">MGFGRSMLSHVLAVLVLLVAQSIAGFTNAFDSITSGSSVALTWDAVEPQHYPLRITAQVIDKNGDGFSANAYRVNITTGASGTSYLWAGAPYPLRWVPNGLYQIELWPMSWTGDDVPLLAKSPFFSIDSGNAVQTDDPADEPTPEEPPSDDGPVISKAAAIGLGVAVGLPAVVGALVVGWCVWKRQQKAATEKRRLKRHDFVIS</sequence>
<feature type="chain" id="PRO_5042261804" evidence="3">
    <location>
        <begin position="30"/>
        <end position="204"/>
    </location>
</feature>
<evidence type="ECO:0000256" key="2">
    <source>
        <dbReference type="SAM" id="Phobius"/>
    </source>
</evidence>
<keyword evidence="5" id="KW-1185">Reference proteome</keyword>
<reference evidence="4" key="1">
    <citation type="journal article" date="2023" name="Mol. Phylogenet. Evol.">
        <title>Genome-scale phylogeny and comparative genomics of the fungal order Sordariales.</title>
        <authorList>
            <person name="Hensen N."/>
            <person name="Bonometti L."/>
            <person name="Westerberg I."/>
            <person name="Brannstrom I.O."/>
            <person name="Guillou S."/>
            <person name="Cros-Aarteil S."/>
            <person name="Calhoun S."/>
            <person name="Haridas S."/>
            <person name="Kuo A."/>
            <person name="Mondo S."/>
            <person name="Pangilinan J."/>
            <person name="Riley R."/>
            <person name="LaButti K."/>
            <person name="Andreopoulos B."/>
            <person name="Lipzen A."/>
            <person name="Chen C."/>
            <person name="Yan M."/>
            <person name="Daum C."/>
            <person name="Ng V."/>
            <person name="Clum A."/>
            <person name="Steindorff A."/>
            <person name="Ohm R.A."/>
            <person name="Martin F."/>
            <person name="Silar P."/>
            <person name="Natvig D.O."/>
            <person name="Lalanne C."/>
            <person name="Gautier V."/>
            <person name="Ament-Velasquez S.L."/>
            <person name="Kruys A."/>
            <person name="Hutchinson M.I."/>
            <person name="Powell A.J."/>
            <person name="Barry K."/>
            <person name="Miller A.N."/>
            <person name="Grigoriev I.V."/>
            <person name="Debuchy R."/>
            <person name="Gladieux P."/>
            <person name="Hiltunen Thoren M."/>
            <person name="Johannesson H."/>
        </authorList>
    </citation>
    <scope>NUCLEOTIDE SEQUENCE</scope>
    <source>
        <strain evidence="4">CBS 168.71</strain>
    </source>
</reference>
<dbReference type="AlphaFoldDB" id="A0AAE0LXR2"/>
<feature type="transmembrane region" description="Helical" evidence="2">
    <location>
        <begin position="158"/>
        <end position="183"/>
    </location>
</feature>
<name>A0AAE0LXR2_9PEZI</name>
<evidence type="ECO:0000313" key="4">
    <source>
        <dbReference type="EMBL" id="KAK3301295.1"/>
    </source>
</evidence>
<dbReference type="GeneID" id="87839033"/>
<accession>A0AAE0LXR2</accession>
<evidence type="ECO:0000256" key="3">
    <source>
        <dbReference type="SAM" id="SignalP"/>
    </source>
</evidence>
<keyword evidence="3" id="KW-0732">Signal</keyword>
<feature type="region of interest" description="Disordered" evidence="1">
    <location>
        <begin position="130"/>
        <end position="153"/>
    </location>
</feature>
<gene>
    <name evidence="4" type="ORF">B0H64DRAFT_370436</name>
</gene>
<keyword evidence="2" id="KW-1133">Transmembrane helix</keyword>
<keyword evidence="2" id="KW-0812">Transmembrane</keyword>
<proteinExistence type="predicted"/>
<comment type="caution">
    <text evidence="4">The sequence shown here is derived from an EMBL/GenBank/DDBJ whole genome shotgun (WGS) entry which is preliminary data.</text>
</comment>
<protein>
    <submittedName>
        <fullName evidence="4">Uncharacterized protein</fullName>
    </submittedName>
</protein>
<evidence type="ECO:0000313" key="5">
    <source>
        <dbReference type="Proteomes" id="UP001278766"/>
    </source>
</evidence>
<dbReference type="EMBL" id="JAUEPN010000001">
    <property type="protein sequence ID" value="KAK3301295.1"/>
    <property type="molecule type" value="Genomic_DNA"/>
</dbReference>
<keyword evidence="2" id="KW-0472">Membrane</keyword>
<feature type="signal peptide" evidence="3">
    <location>
        <begin position="1"/>
        <end position="29"/>
    </location>
</feature>
<dbReference type="Proteomes" id="UP001278766">
    <property type="component" value="Unassembled WGS sequence"/>
</dbReference>
<reference evidence="4" key="2">
    <citation type="submission" date="2023-06" db="EMBL/GenBank/DDBJ databases">
        <authorList>
            <consortium name="Lawrence Berkeley National Laboratory"/>
            <person name="Haridas S."/>
            <person name="Hensen N."/>
            <person name="Bonometti L."/>
            <person name="Westerberg I."/>
            <person name="Brannstrom I.O."/>
            <person name="Guillou S."/>
            <person name="Cros-Aarteil S."/>
            <person name="Calhoun S."/>
            <person name="Kuo A."/>
            <person name="Mondo S."/>
            <person name="Pangilinan J."/>
            <person name="Riley R."/>
            <person name="Labutti K."/>
            <person name="Andreopoulos B."/>
            <person name="Lipzen A."/>
            <person name="Chen C."/>
            <person name="Yanf M."/>
            <person name="Daum C."/>
            <person name="Ng V."/>
            <person name="Clum A."/>
            <person name="Steindorff A."/>
            <person name="Ohm R."/>
            <person name="Martin F."/>
            <person name="Silar P."/>
            <person name="Natvig D."/>
            <person name="Lalanne C."/>
            <person name="Gautier V."/>
            <person name="Ament-Velasquez S.L."/>
            <person name="Kruys A."/>
            <person name="Hutchinson M.I."/>
            <person name="Powell A.J."/>
            <person name="Barry K."/>
            <person name="Miller A.N."/>
            <person name="Grigoriev I.V."/>
            <person name="Debuchy R."/>
            <person name="Gladieux P."/>
            <person name="Thoren M.H."/>
            <person name="Johannesson H."/>
        </authorList>
    </citation>
    <scope>NUCLEOTIDE SEQUENCE</scope>
    <source>
        <strain evidence="4">CBS 168.71</strain>
    </source>
</reference>
<feature type="compositionally biased region" description="Acidic residues" evidence="1">
    <location>
        <begin position="137"/>
        <end position="149"/>
    </location>
</feature>
<organism evidence="4 5">
    <name type="scientific">Chaetomium fimeti</name>
    <dbReference type="NCBI Taxonomy" id="1854472"/>
    <lineage>
        <taxon>Eukaryota</taxon>
        <taxon>Fungi</taxon>
        <taxon>Dikarya</taxon>
        <taxon>Ascomycota</taxon>
        <taxon>Pezizomycotina</taxon>
        <taxon>Sordariomycetes</taxon>
        <taxon>Sordariomycetidae</taxon>
        <taxon>Sordariales</taxon>
        <taxon>Chaetomiaceae</taxon>
        <taxon>Chaetomium</taxon>
    </lineage>
</organism>
<evidence type="ECO:0000256" key="1">
    <source>
        <dbReference type="SAM" id="MobiDB-lite"/>
    </source>
</evidence>
<dbReference type="RefSeq" id="XP_062664809.1">
    <property type="nucleotide sequence ID" value="XM_062802085.1"/>
</dbReference>